<evidence type="ECO:0000313" key="3">
    <source>
        <dbReference type="Proteomes" id="UP000675880"/>
    </source>
</evidence>
<accession>A0ABN7KLY7</accession>
<dbReference type="Proteomes" id="UP000675880">
    <property type="component" value="Unassembled WGS sequence"/>
</dbReference>
<evidence type="ECO:0000256" key="1">
    <source>
        <dbReference type="SAM" id="SignalP"/>
    </source>
</evidence>
<evidence type="ECO:0000313" key="2">
    <source>
        <dbReference type="EMBL" id="CAE6700389.1"/>
    </source>
</evidence>
<organism evidence="2 3">
    <name type="scientific">Nitrospira defluvii</name>
    <dbReference type="NCBI Taxonomy" id="330214"/>
    <lineage>
        <taxon>Bacteria</taxon>
        <taxon>Pseudomonadati</taxon>
        <taxon>Nitrospirota</taxon>
        <taxon>Nitrospiria</taxon>
        <taxon>Nitrospirales</taxon>
        <taxon>Nitrospiraceae</taxon>
        <taxon>Nitrospira</taxon>
    </lineage>
</organism>
<dbReference type="Gene3D" id="2.70.98.20">
    <property type="entry name" value="Copper amine oxidase, catalytic domain"/>
    <property type="match status" value="2"/>
</dbReference>
<dbReference type="EMBL" id="CAJNBJ010000001">
    <property type="protein sequence ID" value="CAE6700389.1"/>
    <property type="molecule type" value="Genomic_DNA"/>
</dbReference>
<proteinExistence type="predicted"/>
<keyword evidence="1" id="KW-0732">Signal</keyword>
<reference evidence="2 3" key="1">
    <citation type="submission" date="2021-02" db="EMBL/GenBank/DDBJ databases">
        <authorList>
            <person name="Han P."/>
        </authorList>
    </citation>
    <scope>NUCLEOTIDE SEQUENCE [LARGE SCALE GENOMIC DNA]</scope>
    <source>
        <strain evidence="2">Candidatus Nitrospira sp. ZN2</strain>
    </source>
</reference>
<protein>
    <submittedName>
        <fullName evidence="2">Cu_amine_oxid domain-containing protein</fullName>
    </submittedName>
</protein>
<feature type="chain" id="PRO_5045357730" evidence="1">
    <location>
        <begin position="24"/>
        <end position="326"/>
    </location>
</feature>
<dbReference type="RefSeq" id="WP_213040556.1">
    <property type="nucleotide sequence ID" value="NZ_CAJNBJ010000001.1"/>
</dbReference>
<comment type="caution">
    <text evidence="2">The sequence shown here is derived from an EMBL/GenBank/DDBJ whole genome shotgun (WGS) entry which is preliminary data.</text>
</comment>
<gene>
    <name evidence="2" type="ORF">NSPZN2_10704</name>
</gene>
<dbReference type="InterPro" id="IPR036460">
    <property type="entry name" value="Cu_amine_oxidase_C_sf"/>
</dbReference>
<keyword evidence="3" id="KW-1185">Reference proteome</keyword>
<name>A0ABN7KLY7_9BACT</name>
<dbReference type="SUPFAM" id="SSF49998">
    <property type="entry name" value="Amine oxidase catalytic domain"/>
    <property type="match status" value="1"/>
</dbReference>
<feature type="signal peptide" evidence="1">
    <location>
        <begin position="1"/>
        <end position="23"/>
    </location>
</feature>
<sequence length="326" mass="37027">MNAVLTGILLLCSLLALPLPGVADSSAEHMDWGRWSFDYEVRDNTGLALRNVTYDGALVLGKASMPVLRVKYVKERIWWNPFTWFGSRADSGRCGPFQDRLRWQDLVPIVNCGNNKVCVESSTLHGTKWLELGIYARIGEYHIYQSWHLSADGELRPVVQSRGLSCNTDHIHHPYWRFDFDIDGNGMDQVFVHDDGGTDRGWGPGWKKYTNERNDVKVKATHRTWFIRDQLTGHGAWLLPGDGYAPLKDDGERDAFADHDVAIRRADPDEDLPWVFGARGQLGYDEDNQSVQEQDVVVWYVAHLPHMAALGPTKWLTLGPTLKVQR</sequence>